<dbReference type="SUPFAM" id="SSF51735">
    <property type="entry name" value="NAD(P)-binding Rossmann-fold domains"/>
    <property type="match status" value="1"/>
</dbReference>
<dbReference type="EMBL" id="BAAARY010000010">
    <property type="protein sequence ID" value="GAA2524493.1"/>
    <property type="molecule type" value="Genomic_DNA"/>
</dbReference>
<name>A0ABP6AVI1_9ACTN</name>
<dbReference type="InterPro" id="IPR028359">
    <property type="entry name" value="UDP_ManNAc/GlcNAc_DH"/>
</dbReference>
<dbReference type="Pfam" id="PF00984">
    <property type="entry name" value="UDPG_MGDP_dh"/>
    <property type="match status" value="1"/>
</dbReference>
<comment type="caution">
    <text evidence="5">The sequence shown here is derived from an EMBL/GenBank/DDBJ whole genome shotgun (WGS) entry which is preliminary data.</text>
</comment>
<keyword evidence="2" id="KW-0520">NAD</keyword>
<dbReference type="InterPro" id="IPR036220">
    <property type="entry name" value="UDP-Glc/GDP-Man_DH_C_sf"/>
</dbReference>
<proteinExistence type="inferred from homology"/>
<keyword evidence="6" id="KW-1185">Reference proteome</keyword>
<organism evidence="5 6">
    <name type="scientific">Pilimelia columellifera subsp. columellifera</name>
    <dbReference type="NCBI Taxonomy" id="706583"/>
    <lineage>
        <taxon>Bacteria</taxon>
        <taxon>Bacillati</taxon>
        <taxon>Actinomycetota</taxon>
        <taxon>Actinomycetes</taxon>
        <taxon>Micromonosporales</taxon>
        <taxon>Micromonosporaceae</taxon>
        <taxon>Pilimelia</taxon>
    </lineage>
</organism>
<dbReference type="Gene3D" id="3.40.50.720">
    <property type="entry name" value="NAD(P)-binding Rossmann-like Domain"/>
    <property type="match status" value="2"/>
</dbReference>
<dbReference type="PIRSF" id="PIRSF500136">
    <property type="entry name" value="UDP_ManNAc_DH"/>
    <property type="match status" value="1"/>
</dbReference>
<dbReference type="SUPFAM" id="SSF52413">
    <property type="entry name" value="UDP-glucose/GDP-mannose dehydrogenase C-terminal domain"/>
    <property type="match status" value="1"/>
</dbReference>
<dbReference type="InterPro" id="IPR017476">
    <property type="entry name" value="UDP-Glc/GDP-Man"/>
</dbReference>
<accession>A0ABP6AVI1</accession>
<dbReference type="PANTHER" id="PTHR43491">
    <property type="entry name" value="UDP-N-ACETYL-D-MANNOSAMINE DEHYDROGENASE"/>
    <property type="match status" value="1"/>
</dbReference>
<dbReference type="Pfam" id="PF03720">
    <property type="entry name" value="UDPG_MGDP_dh_C"/>
    <property type="match status" value="1"/>
</dbReference>
<dbReference type="RefSeq" id="WP_344172264.1">
    <property type="nucleotide sequence ID" value="NZ_BAAARY010000010.1"/>
</dbReference>
<dbReference type="InterPro" id="IPR036291">
    <property type="entry name" value="NAD(P)-bd_dom_sf"/>
</dbReference>
<dbReference type="InterPro" id="IPR001732">
    <property type="entry name" value="UDP-Glc/GDP-Man_DH_N"/>
</dbReference>
<gene>
    <name evidence="5" type="ORF">GCM10010201_23780</name>
</gene>
<evidence type="ECO:0000259" key="4">
    <source>
        <dbReference type="SMART" id="SM00984"/>
    </source>
</evidence>
<evidence type="ECO:0000313" key="5">
    <source>
        <dbReference type="EMBL" id="GAA2524493.1"/>
    </source>
</evidence>
<evidence type="ECO:0000256" key="1">
    <source>
        <dbReference type="ARBA" id="ARBA00023002"/>
    </source>
</evidence>
<reference evidence="6" key="1">
    <citation type="journal article" date="2019" name="Int. J. Syst. Evol. Microbiol.">
        <title>The Global Catalogue of Microorganisms (GCM) 10K type strain sequencing project: providing services to taxonomists for standard genome sequencing and annotation.</title>
        <authorList>
            <consortium name="The Broad Institute Genomics Platform"/>
            <consortium name="The Broad Institute Genome Sequencing Center for Infectious Disease"/>
            <person name="Wu L."/>
            <person name="Ma J."/>
        </authorList>
    </citation>
    <scope>NUCLEOTIDE SEQUENCE [LARGE SCALE GENOMIC DNA]</scope>
    <source>
        <strain evidence="6">JCM 3367</strain>
    </source>
</reference>
<dbReference type="Pfam" id="PF03721">
    <property type="entry name" value="UDPG_MGDP_dh_N"/>
    <property type="match status" value="1"/>
</dbReference>
<dbReference type="SUPFAM" id="SSF48179">
    <property type="entry name" value="6-phosphogluconate dehydrogenase C-terminal domain-like"/>
    <property type="match status" value="1"/>
</dbReference>
<dbReference type="NCBIfam" id="TIGR03026">
    <property type="entry name" value="NDP-sugDHase"/>
    <property type="match status" value="1"/>
</dbReference>
<comment type="similarity">
    <text evidence="3">Belongs to the UDP-glucose/GDP-mannose dehydrogenase family.</text>
</comment>
<dbReference type="PIRSF" id="PIRSF000124">
    <property type="entry name" value="UDPglc_GDPman_dh"/>
    <property type="match status" value="1"/>
</dbReference>
<dbReference type="InterPro" id="IPR008927">
    <property type="entry name" value="6-PGluconate_DH-like_C_sf"/>
</dbReference>
<dbReference type="Proteomes" id="UP001499978">
    <property type="component" value="Unassembled WGS sequence"/>
</dbReference>
<dbReference type="InterPro" id="IPR014026">
    <property type="entry name" value="UDP-Glc/GDP-Man_DH_dimer"/>
</dbReference>
<feature type="domain" description="UDP-glucose/GDP-mannose dehydrogenase C-terminal" evidence="4">
    <location>
        <begin position="339"/>
        <end position="440"/>
    </location>
</feature>
<keyword evidence="1" id="KW-0560">Oxidoreductase</keyword>
<dbReference type="PANTHER" id="PTHR43491:SF1">
    <property type="entry name" value="UDP-N-ACETYL-D-MANNOSAMINE DEHYDROGENASE"/>
    <property type="match status" value="1"/>
</dbReference>
<evidence type="ECO:0000256" key="3">
    <source>
        <dbReference type="PIRNR" id="PIRNR000124"/>
    </source>
</evidence>
<dbReference type="SMART" id="SM00984">
    <property type="entry name" value="UDPG_MGDP_dh_C"/>
    <property type="match status" value="1"/>
</dbReference>
<sequence>MSSGTPTRQRVAFGHPLADRQRVVVVGQGYVGLPAARAAVDAGHAVVGYDIDTAKIAALRAGQSPIDDLTDADIASMLASGRYQPTADPADLAGFQVALVTVPTPLREGHPDLGAVIAAASVLAEHVTPSALVVLESTVAPGTTDGEFRATLERNAAGCTVDNGQLLVGFSPERIDPGNTRWHFANTPKLVAGADGASRAAVRQFYSTICDTVVTCPSPATAEMAKLLENTYRHVNIALVNELGRHAHELGVSIWDVLDAAATKPYGFQRFNPGPGVGGHCLPVDPAYLSDRIERSLGRPFDFVDLAMRVNAAQPRYVFDRVTALLNNHRIAVNGASVLVLGLAYKANSGDTRETPTNSLIQLLCRNGASVSVCDPLVRDLPAQLERDYPGVKPIAPADVLDAAQLADLCVLVTDHDEFDYAAISEAARRVLDTRNRCATAAHVQKL</sequence>
<protein>
    <submittedName>
        <fullName evidence="5">Nucleotide sugar dehydrogenase</fullName>
    </submittedName>
</protein>
<evidence type="ECO:0000256" key="2">
    <source>
        <dbReference type="ARBA" id="ARBA00023027"/>
    </source>
</evidence>
<dbReference type="InterPro" id="IPR014027">
    <property type="entry name" value="UDP-Glc/GDP-Man_DH_C"/>
</dbReference>
<evidence type="ECO:0000313" key="6">
    <source>
        <dbReference type="Proteomes" id="UP001499978"/>
    </source>
</evidence>